<proteinExistence type="predicted"/>
<dbReference type="Proteomes" id="UP000192927">
    <property type="component" value="Unassembled WGS sequence"/>
</dbReference>
<evidence type="ECO:0000313" key="1">
    <source>
        <dbReference type="EMBL" id="SLM34478.1"/>
    </source>
</evidence>
<dbReference type="EMBL" id="FWEW01000286">
    <property type="protein sequence ID" value="SLM34478.1"/>
    <property type="molecule type" value="Genomic_DNA"/>
</dbReference>
<evidence type="ECO:0000313" key="2">
    <source>
        <dbReference type="Proteomes" id="UP000192927"/>
    </source>
</evidence>
<reference evidence="2" key="1">
    <citation type="submission" date="2017-03" db="EMBL/GenBank/DDBJ databases">
        <authorList>
            <person name="Sharma R."/>
            <person name="Thines M."/>
        </authorList>
    </citation>
    <scope>NUCLEOTIDE SEQUENCE [LARGE SCALE GENOMIC DNA]</scope>
</reference>
<dbReference type="AlphaFoldDB" id="A0A1W5CUF6"/>
<name>A0A1W5CUF6_9LECA</name>
<accession>A0A1W5CUF6</accession>
<protein>
    <submittedName>
        <fullName evidence="1">Uncharacterized protein</fullName>
    </submittedName>
</protein>
<organism evidence="1 2">
    <name type="scientific">Lasallia pustulata</name>
    <dbReference type="NCBI Taxonomy" id="136370"/>
    <lineage>
        <taxon>Eukaryota</taxon>
        <taxon>Fungi</taxon>
        <taxon>Dikarya</taxon>
        <taxon>Ascomycota</taxon>
        <taxon>Pezizomycotina</taxon>
        <taxon>Lecanoromycetes</taxon>
        <taxon>OSLEUM clade</taxon>
        <taxon>Umbilicariomycetidae</taxon>
        <taxon>Umbilicariales</taxon>
        <taxon>Umbilicariaceae</taxon>
        <taxon>Lasallia</taxon>
    </lineage>
</organism>
<keyword evidence="2" id="KW-1185">Reference proteome</keyword>
<sequence length="234" mass="26863">MDSYEAMTARSKIFYHVKAYKCQVLDAVESHVRDMMDGHPFLKDSNISRSTLVQHFDRQFSPENFLNCWVYIQGYVDISGSSTLANYYLKSELLPFICIGVVLLVYRVTEQRVLFRCGDFIRTKYDRYHNDSIARIRHTFTHEVVAGSRRLFLDVTPIIPSQPPRNDELLAVPVLKIAGESDIVGLSAFEGTRLYVLPFIEQDGSGMELSMGKMSIDLESEDKVLCVNWNIQFL</sequence>